<sequence>MVPDAQRHPRIQNLTTAGTALAVTLLPLAVGVLLARSLAMDPLSPVNALVTSGGQRARIAPARWVLRARTKGLISRSNATHVQESALAFVTRIRAVRPGVRG</sequence>
<keyword evidence="1" id="KW-0472">Membrane</keyword>
<comment type="caution">
    <text evidence="2">The sequence shown here is derived from an EMBL/GenBank/DDBJ whole genome shotgun (WGS) entry which is preliminary data.</text>
</comment>
<protein>
    <submittedName>
        <fullName evidence="2">Uncharacterized protein</fullName>
    </submittedName>
</protein>
<name>A0ABS4VGS7_9ACTN</name>
<dbReference type="EMBL" id="JAGINS010000001">
    <property type="protein sequence ID" value="MBP2363077.1"/>
    <property type="molecule type" value="Genomic_DNA"/>
</dbReference>
<keyword evidence="3" id="KW-1185">Reference proteome</keyword>
<accession>A0ABS4VGS7</accession>
<gene>
    <name evidence="2" type="ORF">JOF59_005477</name>
</gene>
<evidence type="ECO:0000256" key="1">
    <source>
        <dbReference type="SAM" id="Phobius"/>
    </source>
</evidence>
<keyword evidence="1" id="KW-1133">Transmembrane helix</keyword>
<proteinExistence type="predicted"/>
<evidence type="ECO:0000313" key="3">
    <source>
        <dbReference type="Proteomes" id="UP001519311"/>
    </source>
</evidence>
<keyword evidence="1" id="KW-0812">Transmembrane</keyword>
<feature type="transmembrane region" description="Helical" evidence="1">
    <location>
        <begin position="14"/>
        <end position="35"/>
    </location>
</feature>
<dbReference type="GeneID" id="97340771"/>
<reference evidence="2 3" key="1">
    <citation type="submission" date="2021-03" db="EMBL/GenBank/DDBJ databases">
        <title>Sequencing the genomes of 1000 actinobacteria strains.</title>
        <authorList>
            <person name="Klenk H.-P."/>
        </authorList>
    </citation>
    <scope>NUCLEOTIDE SEQUENCE [LARGE SCALE GENOMIC DNA]</scope>
    <source>
        <strain evidence="2 3">DSM 40843</strain>
    </source>
</reference>
<dbReference type="RefSeq" id="WP_241191999.1">
    <property type="nucleotide sequence ID" value="NZ_CP107753.1"/>
</dbReference>
<evidence type="ECO:0000313" key="2">
    <source>
        <dbReference type="EMBL" id="MBP2363077.1"/>
    </source>
</evidence>
<organism evidence="2 3">
    <name type="scientific">Streptomyces clavifer</name>
    <dbReference type="NCBI Taxonomy" id="68188"/>
    <lineage>
        <taxon>Bacteria</taxon>
        <taxon>Bacillati</taxon>
        <taxon>Actinomycetota</taxon>
        <taxon>Actinomycetes</taxon>
        <taxon>Kitasatosporales</taxon>
        <taxon>Streptomycetaceae</taxon>
        <taxon>Streptomyces</taxon>
    </lineage>
</organism>
<dbReference type="Proteomes" id="UP001519311">
    <property type="component" value="Unassembled WGS sequence"/>
</dbReference>